<feature type="compositionally biased region" description="Acidic residues" evidence="4">
    <location>
        <begin position="305"/>
        <end position="322"/>
    </location>
</feature>
<keyword evidence="2" id="KW-0539">Nucleus</keyword>
<dbReference type="GO" id="GO:0006397">
    <property type="term" value="P:mRNA processing"/>
    <property type="evidence" value="ECO:0007669"/>
    <property type="project" value="InterPro"/>
</dbReference>
<feature type="compositionally biased region" description="Polar residues" evidence="4">
    <location>
        <begin position="252"/>
        <end position="265"/>
    </location>
</feature>
<dbReference type="Proteomes" id="UP000383932">
    <property type="component" value="Unassembled WGS sequence"/>
</dbReference>
<feature type="compositionally biased region" description="Low complexity" evidence="4">
    <location>
        <begin position="282"/>
        <end position="300"/>
    </location>
</feature>
<keyword evidence="3" id="KW-0175">Coiled coil</keyword>
<dbReference type="AlphaFoldDB" id="A0A5N5QX28"/>
<evidence type="ECO:0000256" key="3">
    <source>
        <dbReference type="SAM" id="Coils"/>
    </source>
</evidence>
<dbReference type="Pfam" id="PF05615">
    <property type="entry name" value="THOC7"/>
    <property type="match status" value="1"/>
</dbReference>
<keyword evidence="6" id="KW-1185">Reference proteome</keyword>
<feature type="compositionally biased region" description="Polar residues" evidence="4">
    <location>
        <begin position="29"/>
        <end position="39"/>
    </location>
</feature>
<accession>A0A5N5QX28</accession>
<gene>
    <name evidence="5" type="ORF">CTheo_270</name>
</gene>
<proteinExistence type="predicted"/>
<feature type="compositionally biased region" description="Basic and acidic residues" evidence="4">
    <location>
        <begin position="1"/>
        <end position="28"/>
    </location>
</feature>
<sequence length="357" mass="39632">MSDKLRSETDHGRRCVKEDRRDKSRDSQARQPTTMSSDLGSPLPLLTQEQEDATLHARVHNVNNDKAVNKLMKRLQAYLARNFTYISHQNNPNPSLASLVTLEEVENTRDEFLIELASFRLSMRKNTLVIDAEARQAQQYKDETGSIAREHEATKLDIENLRLTLEQEQTFRKRKQEYDLVAEKINDYPSRVELMADIAALEDELSTIRAAREDHNENLAARRAVLDTLVQQIHSLRQMGKPQDGSDPLASASGSTPAPADSTSAGHGLNPAARPFIPSHSLAGTPTPAPGTPLLVGPTTNKTEGDDDIEMGEVAEEAEAGELEDKEKWSKPKSKSRRPDEEMEEGEASDGSGELDS</sequence>
<evidence type="ECO:0000256" key="4">
    <source>
        <dbReference type="SAM" id="MobiDB-lite"/>
    </source>
</evidence>
<evidence type="ECO:0000313" key="6">
    <source>
        <dbReference type="Proteomes" id="UP000383932"/>
    </source>
</evidence>
<feature type="region of interest" description="Disordered" evidence="4">
    <location>
        <begin position="238"/>
        <end position="357"/>
    </location>
</feature>
<dbReference type="GO" id="GO:0000445">
    <property type="term" value="C:THO complex part of transcription export complex"/>
    <property type="evidence" value="ECO:0007669"/>
    <property type="project" value="InterPro"/>
</dbReference>
<comment type="caution">
    <text evidence="5">The sequence shown here is derived from an EMBL/GenBank/DDBJ whole genome shotgun (WGS) entry which is preliminary data.</text>
</comment>
<evidence type="ECO:0000256" key="2">
    <source>
        <dbReference type="ARBA" id="ARBA00023242"/>
    </source>
</evidence>
<name>A0A5N5QX28_9AGAM</name>
<organism evidence="5 6">
    <name type="scientific">Ceratobasidium theobromae</name>
    <dbReference type="NCBI Taxonomy" id="1582974"/>
    <lineage>
        <taxon>Eukaryota</taxon>
        <taxon>Fungi</taxon>
        <taxon>Dikarya</taxon>
        <taxon>Basidiomycota</taxon>
        <taxon>Agaricomycotina</taxon>
        <taxon>Agaricomycetes</taxon>
        <taxon>Cantharellales</taxon>
        <taxon>Ceratobasidiaceae</taxon>
        <taxon>Ceratobasidium</taxon>
    </lineage>
</organism>
<protein>
    <submittedName>
        <fullName evidence="5">THO complex subunit-like protein</fullName>
    </submittedName>
</protein>
<dbReference type="EMBL" id="SSOP01000002">
    <property type="protein sequence ID" value="KAB5596285.1"/>
    <property type="molecule type" value="Genomic_DNA"/>
</dbReference>
<dbReference type="InterPro" id="IPR008501">
    <property type="entry name" value="THOC7/Mft1"/>
</dbReference>
<evidence type="ECO:0000256" key="1">
    <source>
        <dbReference type="ARBA" id="ARBA00004123"/>
    </source>
</evidence>
<feature type="coiled-coil region" evidence="3">
    <location>
        <begin position="191"/>
        <end position="218"/>
    </location>
</feature>
<feature type="compositionally biased region" description="Acidic residues" evidence="4">
    <location>
        <begin position="341"/>
        <end position="357"/>
    </location>
</feature>
<dbReference type="OrthoDB" id="205166at2759"/>
<evidence type="ECO:0000313" key="5">
    <source>
        <dbReference type="EMBL" id="KAB5596285.1"/>
    </source>
</evidence>
<comment type="subcellular location">
    <subcellularLocation>
        <location evidence="1">Nucleus</location>
    </subcellularLocation>
</comment>
<reference evidence="5 6" key="1">
    <citation type="journal article" date="2019" name="Fungal Biol. Biotechnol.">
        <title>Draft genome sequence of fastidious pathogen Ceratobasidium theobromae, which causes vascular-streak dieback in Theobroma cacao.</title>
        <authorList>
            <person name="Ali S.S."/>
            <person name="Asman A."/>
            <person name="Shao J."/>
            <person name="Firmansyah A.P."/>
            <person name="Susilo A.W."/>
            <person name="Rosmana A."/>
            <person name="McMahon P."/>
            <person name="Junaid M."/>
            <person name="Guest D."/>
            <person name="Kheng T.Y."/>
            <person name="Meinhardt L.W."/>
            <person name="Bailey B.A."/>
        </authorList>
    </citation>
    <scope>NUCLEOTIDE SEQUENCE [LARGE SCALE GENOMIC DNA]</scope>
    <source>
        <strain evidence="5 6">CT2</strain>
    </source>
</reference>
<feature type="region of interest" description="Disordered" evidence="4">
    <location>
        <begin position="1"/>
        <end position="44"/>
    </location>
</feature>